<dbReference type="OrthoDB" id="5929083at2759"/>
<evidence type="ECO:0000313" key="1">
    <source>
        <dbReference type="EMBL" id="KRY18173.1"/>
    </source>
</evidence>
<sequence length="76" mass="8661">MYSGNYSAHIRNYGVLQNSFVLRASNFVPNKVADLRMWNFQKKKVCHIARKQLSNPLILDISVLETLTLNLPAAVE</sequence>
<comment type="caution">
    <text evidence="1">The sequence shown here is derived from an EMBL/GenBank/DDBJ whole genome shotgun (WGS) entry which is preliminary data.</text>
</comment>
<evidence type="ECO:0000313" key="2">
    <source>
        <dbReference type="Proteomes" id="UP000054783"/>
    </source>
</evidence>
<keyword evidence="2" id="KW-1185">Reference proteome</keyword>
<organism evidence="1 2">
    <name type="scientific">Trichinella patagoniensis</name>
    <dbReference type="NCBI Taxonomy" id="990121"/>
    <lineage>
        <taxon>Eukaryota</taxon>
        <taxon>Metazoa</taxon>
        <taxon>Ecdysozoa</taxon>
        <taxon>Nematoda</taxon>
        <taxon>Enoplea</taxon>
        <taxon>Dorylaimia</taxon>
        <taxon>Trichinellida</taxon>
        <taxon>Trichinellidae</taxon>
        <taxon>Trichinella</taxon>
    </lineage>
</organism>
<name>A0A0V1A0D5_9BILA</name>
<proteinExistence type="predicted"/>
<dbReference type="AlphaFoldDB" id="A0A0V1A0D5"/>
<dbReference type="EMBL" id="JYDQ01000050">
    <property type="protein sequence ID" value="KRY18173.1"/>
    <property type="molecule type" value="Genomic_DNA"/>
</dbReference>
<gene>
    <name evidence="1" type="ORF">T12_11607</name>
</gene>
<dbReference type="Proteomes" id="UP000054783">
    <property type="component" value="Unassembled WGS sequence"/>
</dbReference>
<reference evidence="1 2" key="1">
    <citation type="submission" date="2015-01" db="EMBL/GenBank/DDBJ databases">
        <title>Evolution of Trichinella species and genotypes.</title>
        <authorList>
            <person name="Korhonen P.K."/>
            <person name="Edoardo P."/>
            <person name="Giuseppe L.R."/>
            <person name="Gasser R.B."/>
        </authorList>
    </citation>
    <scope>NUCLEOTIDE SEQUENCE [LARGE SCALE GENOMIC DNA]</scope>
    <source>
        <strain evidence="1">ISS2496</strain>
    </source>
</reference>
<protein>
    <submittedName>
        <fullName evidence="1">Uncharacterized protein</fullName>
    </submittedName>
</protein>
<accession>A0A0V1A0D5</accession>